<proteinExistence type="predicted"/>
<organism evidence="1 2">
    <name type="scientific">Candidatus Giovannonibacteria bacterium GW2011_GWB1_47_6b</name>
    <dbReference type="NCBI Taxonomy" id="1618655"/>
    <lineage>
        <taxon>Bacteria</taxon>
        <taxon>Candidatus Giovannoniibacteriota</taxon>
    </lineage>
</organism>
<dbReference type="Proteomes" id="UP000034682">
    <property type="component" value="Unassembled WGS sequence"/>
</dbReference>
<protein>
    <recommendedName>
        <fullName evidence="3">Superoxide dismutase, Ni</fullName>
    </recommendedName>
</protein>
<dbReference type="NCBIfam" id="TIGR02753">
    <property type="entry name" value="sodN"/>
    <property type="match status" value="1"/>
</dbReference>
<dbReference type="InterPro" id="IPR014123">
    <property type="entry name" value="Superoxide_dismutase_Ni-type"/>
</dbReference>
<comment type="caution">
    <text evidence="1">The sequence shown here is derived from an EMBL/GenBank/DDBJ whole genome shotgun (WGS) entry which is preliminary data.</text>
</comment>
<dbReference type="Gene3D" id="1.20.120.400">
    <property type="entry name" value="Nickel-containing superoxide dismutase"/>
    <property type="match status" value="1"/>
</dbReference>
<dbReference type="InterPro" id="IPR036502">
    <property type="entry name" value="NiSOD_sf"/>
</dbReference>
<dbReference type="GO" id="GO:0004784">
    <property type="term" value="F:superoxide dismutase activity"/>
    <property type="evidence" value="ECO:0007669"/>
    <property type="project" value="InterPro"/>
</dbReference>
<dbReference type="EMBL" id="LCOK01000030">
    <property type="protein sequence ID" value="KKU76170.1"/>
    <property type="molecule type" value="Genomic_DNA"/>
</dbReference>
<dbReference type="PATRIC" id="fig|1618655.3.peg.553"/>
<name>A0A0G1W1K6_9BACT</name>
<dbReference type="Pfam" id="PF09055">
    <property type="entry name" value="Sod_Ni"/>
    <property type="match status" value="1"/>
</dbReference>
<accession>A0A0G1W1K6</accession>
<gene>
    <name evidence="1" type="ORF">UY02_C0030G0009</name>
</gene>
<evidence type="ECO:0008006" key="3">
    <source>
        <dbReference type="Google" id="ProtNLM"/>
    </source>
</evidence>
<reference evidence="1 2" key="1">
    <citation type="journal article" date="2015" name="Nature">
        <title>rRNA introns, odd ribosomes, and small enigmatic genomes across a large radiation of phyla.</title>
        <authorList>
            <person name="Brown C.T."/>
            <person name="Hug L.A."/>
            <person name="Thomas B.C."/>
            <person name="Sharon I."/>
            <person name="Castelle C.J."/>
            <person name="Singh A."/>
            <person name="Wilkins M.J."/>
            <person name="Williams K.H."/>
            <person name="Banfield J.F."/>
        </authorList>
    </citation>
    <scope>NUCLEOTIDE SEQUENCE [LARGE SCALE GENOMIC DNA]</scope>
</reference>
<sequence>MISGIFSSFVVSVLKRMPLKQVYAHCDIPCGIYTADPAVVAARTVLKMVEKIVNPPAVDEKNIDSVRNFHNAMTRYVLVKEQHAQKCKEELLILWTDYFKQDHLATFPDLHEKFWKAAKLCSRAKQEVSLEGARALLAAAEEIAEMFHKAARLQTPGASATGGQEAVKH</sequence>
<dbReference type="SUPFAM" id="SSF109770">
    <property type="entry name" value="Nickel-containing superoxide dismutase, NiSOD"/>
    <property type="match status" value="1"/>
</dbReference>
<evidence type="ECO:0000313" key="1">
    <source>
        <dbReference type="EMBL" id="KKU76170.1"/>
    </source>
</evidence>
<dbReference type="AlphaFoldDB" id="A0A0G1W1K6"/>
<dbReference type="GO" id="GO:0016151">
    <property type="term" value="F:nickel cation binding"/>
    <property type="evidence" value="ECO:0007669"/>
    <property type="project" value="InterPro"/>
</dbReference>
<evidence type="ECO:0000313" key="2">
    <source>
        <dbReference type="Proteomes" id="UP000034682"/>
    </source>
</evidence>